<name>A0A2T1G371_9CYAN</name>
<evidence type="ECO:0000256" key="1">
    <source>
        <dbReference type="ARBA" id="ARBA00007074"/>
    </source>
</evidence>
<dbReference type="Gene3D" id="3.90.1720.10">
    <property type="entry name" value="endopeptidase domain like (from Nostoc punctiforme)"/>
    <property type="match status" value="1"/>
</dbReference>
<dbReference type="PANTHER" id="PTHR47360">
    <property type="entry name" value="MUREIN DD-ENDOPEPTIDASE MEPS/MUREIN LD-CARBOXYPEPTIDASE"/>
    <property type="match status" value="1"/>
</dbReference>
<accession>A0A2T1G371</accession>
<evidence type="ECO:0000256" key="5">
    <source>
        <dbReference type="ARBA" id="ARBA00022807"/>
    </source>
</evidence>
<evidence type="ECO:0000313" key="8">
    <source>
        <dbReference type="EMBL" id="PSB51697.1"/>
    </source>
</evidence>
<dbReference type="OrthoDB" id="9807055at2"/>
<dbReference type="Proteomes" id="UP000238937">
    <property type="component" value="Unassembled WGS sequence"/>
</dbReference>
<proteinExistence type="inferred from homology"/>
<dbReference type="PANTHER" id="PTHR47360:SF1">
    <property type="entry name" value="ENDOPEPTIDASE NLPC-RELATED"/>
    <property type="match status" value="1"/>
</dbReference>
<keyword evidence="5" id="KW-0788">Thiol protease</keyword>
<comment type="similarity">
    <text evidence="1">Belongs to the peptidase C40 family.</text>
</comment>
<feature type="domain" description="NlpC/P60" evidence="7">
    <location>
        <begin position="32"/>
        <end position="157"/>
    </location>
</feature>
<evidence type="ECO:0000256" key="4">
    <source>
        <dbReference type="ARBA" id="ARBA00022801"/>
    </source>
</evidence>
<gene>
    <name evidence="8" type="ORF">C7B77_21325</name>
</gene>
<evidence type="ECO:0000256" key="3">
    <source>
        <dbReference type="ARBA" id="ARBA00022729"/>
    </source>
</evidence>
<evidence type="ECO:0000256" key="6">
    <source>
        <dbReference type="SAM" id="SignalP"/>
    </source>
</evidence>
<dbReference type="GO" id="GO:0008234">
    <property type="term" value="F:cysteine-type peptidase activity"/>
    <property type="evidence" value="ECO:0007669"/>
    <property type="project" value="UniProtKB-KW"/>
</dbReference>
<organism evidence="8 9">
    <name type="scientific">Chamaesiphon polymorphus CCALA 037</name>
    <dbReference type="NCBI Taxonomy" id="2107692"/>
    <lineage>
        <taxon>Bacteria</taxon>
        <taxon>Bacillati</taxon>
        <taxon>Cyanobacteriota</taxon>
        <taxon>Cyanophyceae</taxon>
        <taxon>Gomontiellales</taxon>
        <taxon>Chamaesiphonaceae</taxon>
        <taxon>Chamaesiphon</taxon>
    </lineage>
</organism>
<dbReference type="GO" id="GO:0006508">
    <property type="term" value="P:proteolysis"/>
    <property type="evidence" value="ECO:0007669"/>
    <property type="project" value="UniProtKB-KW"/>
</dbReference>
<keyword evidence="2" id="KW-0645">Protease</keyword>
<dbReference type="SUPFAM" id="SSF54001">
    <property type="entry name" value="Cysteine proteinases"/>
    <property type="match status" value="1"/>
</dbReference>
<dbReference type="InterPro" id="IPR038765">
    <property type="entry name" value="Papain-like_cys_pep_sf"/>
</dbReference>
<keyword evidence="9" id="KW-1185">Reference proteome</keyword>
<dbReference type="PROSITE" id="PS51935">
    <property type="entry name" value="NLPC_P60"/>
    <property type="match status" value="1"/>
</dbReference>
<keyword evidence="3 6" id="KW-0732">Signal</keyword>
<sequence>MYQKILVCALLISASILPAHANSEERDEIFTSEDLYTVAVEAKSWQGTRYRYGGKDKNGIDCSHFVYAVYNRIFEGYDYRMADEYLHDSDFSPTKSPLVGDVIIFPAVGSSSAHMGIITDVQGKKFIGAQTSTGVKEASFASGSYWGKRPYRILSLLPSD</sequence>
<dbReference type="InterPro" id="IPR000064">
    <property type="entry name" value="NLP_P60_dom"/>
</dbReference>
<protein>
    <recommendedName>
        <fullName evidence="7">NlpC/P60 domain-containing protein</fullName>
    </recommendedName>
</protein>
<reference evidence="8 9" key="1">
    <citation type="submission" date="2018-03" db="EMBL/GenBank/DDBJ databases">
        <title>The ancient ancestry and fast evolution of plastids.</title>
        <authorList>
            <person name="Moore K.R."/>
            <person name="Magnabosco C."/>
            <person name="Momper L."/>
            <person name="Gold D.A."/>
            <person name="Bosak T."/>
            <person name="Fournier G.P."/>
        </authorList>
    </citation>
    <scope>NUCLEOTIDE SEQUENCE [LARGE SCALE GENOMIC DNA]</scope>
    <source>
        <strain evidence="8 9">CCALA 037</strain>
    </source>
</reference>
<dbReference type="EMBL" id="PVWO01000350">
    <property type="protein sequence ID" value="PSB51697.1"/>
    <property type="molecule type" value="Genomic_DNA"/>
</dbReference>
<dbReference type="AlphaFoldDB" id="A0A2T1G371"/>
<evidence type="ECO:0000313" key="9">
    <source>
        <dbReference type="Proteomes" id="UP000238937"/>
    </source>
</evidence>
<dbReference type="InterPro" id="IPR052062">
    <property type="entry name" value="Murein_DD/LD_carboxypeptidase"/>
</dbReference>
<dbReference type="RefSeq" id="WP_106309577.1">
    <property type="nucleotide sequence ID" value="NZ_PVWO01000350.1"/>
</dbReference>
<keyword evidence="4" id="KW-0378">Hydrolase</keyword>
<evidence type="ECO:0000259" key="7">
    <source>
        <dbReference type="PROSITE" id="PS51935"/>
    </source>
</evidence>
<feature type="signal peptide" evidence="6">
    <location>
        <begin position="1"/>
        <end position="21"/>
    </location>
</feature>
<feature type="chain" id="PRO_5015494632" description="NlpC/P60 domain-containing protein" evidence="6">
    <location>
        <begin position="22"/>
        <end position="160"/>
    </location>
</feature>
<comment type="caution">
    <text evidence="8">The sequence shown here is derived from an EMBL/GenBank/DDBJ whole genome shotgun (WGS) entry which is preliminary data.</text>
</comment>
<dbReference type="Pfam" id="PF00877">
    <property type="entry name" value="NLPC_P60"/>
    <property type="match status" value="1"/>
</dbReference>
<evidence type="ECO:0000256" key="2">
    <source>
        <dbReference type="ARBA" id="ARBA00022670"/>
    </source>
</evidence>